<dbReference type="InterPro" id="IPR005761">
    <property type="entry name" value="UDP-N-AcMur-Glu-dNH2Pim_ligase"/>
</dbReference>
<dbReference type="Gene3D" id="3.40.1390.10">
    <property type="entry name" value="MurE/MurF, N-terminal domain"/>
    <property type="match status" value="1"/>
</dbReference>
<protein>
    <submittedName>
        <fullName evidence="12">UDP-N-acetylmuramoylalanyl-D-glutamate--2,6-diaminopimelate ligase</fullName>
    </submittedName>
</protein>
<evidence type="ECO:0000256" key="2">
    <source>
        <dbReference type="ARBA" id="ARBA00005898"/>
    </source>
</evidence>
<dbReference type="GO" id="GO:0051301">
    <property type="term" value="P:cell division"/>
    <property type="evidence" value="ECO:0007669"/>
    <property type="project" value="UniProtKB-KW"/>
</dbReference>
<sequence length="504" mass="57565">MFSNPLVDLNELLLDELIRGLDIIEIDNFQNWEIDHVTDNSKNVKANSLFVAIKGFNVDGHQYINEAISQGAIAIIGEDKIENNKDFTYIRVKNSRKVLAELVNRVYDNPSHKLRIIGVTGTTGKTTTSSMIDHIITDIVGSSGLIGTLYNKIGTEYLYDPTKCTTPDIITLNKFFTKMRKSKTDYLTMEVSSHGLKLDRVWGVDYDVGVFTNLSYDHMEFHKSLEDYYQSKERLFRYLAEDKAAVFNLDDKYTNRLVKITEAKIYTYSIYNKHGDIKAEDIKMNQNGLEFKISINRDIISNLGKMVHPTVLRLRTPLLGYHNIYNILAAFTTALILGFPLLKVKAALESFTGIRRRMEVIYDQDFTIIDDFAHNPASLTANFQTIKSFDYNDLIMVHFLKGRRGLQANRLNAQLIGKWAKRLNLADLITTRAEEEVIYKNKVLLEEEAVFTEIIRNKGINIKNTARLQEAIELALGKTKRNDLLLIIGGPGLDRAAELIREYL</sequence>
<name>A0A285F3V0_9FIRM</name>
<dbReference type="Pfam" id="PF02875">
    <property type="entry name" value="Mur_ligase_C"/>
    <property type="match status" value="1"/>
</dbReference>
<keyword evidence="4 8" id="KW-0133">Cell shape</keyword>
<keyword evidence="13" id="KW-1185">Reference proteome</keyword>
<dbReference type="STRING" id="1413210.U472_10580"/>
<accession>A0A285F3V0</accession>
<dbReference type="SUPFAM" id="SSF53244">
    <property type="entry name" value="MurD-like peptide ligases, peptide-binding domain"/>
    <property type="match status" value="1"/>
</dbReference>
<evidence type="ECO:0000256" key="3">
    <source>
        <dbReference type="ARBA" id="ARBA00022618"/>
    </source>
</evidence>
<dbReference type="GO" id="GO:0071555">
    <property type="term" value="P:cell wall organization"/>
    <property type="evidence" value="ECO:0007669"/>
    <property type="project" value="UniProtKB-KW"/>
</dbReference>
<dbReference type="InterPro" id="IPR004101">
    <property type="entry name" value="Mur_ligase_C"/>
</dbReference>
<evidence type="ECO:0000259" key="11">
    <source>
        <dbReference type="Pfam" id="PF08245"/>
    </source>
</evidence>
<comment type="subcellular location">
    <subcellularLocation>
        <location evidence="8">Cytoplasm</location>
    </subcellularLocation>
</comment>
<evidence type="ECO:0000256" key="1">
    <source>
        <dbReference type="ARBA" id="ARBA00004752"/>
    </source>
</evidence>
<dbReference type="InterPro" id="IPR036565">
    <property type="entry name" value="Mur-like_cat_sf"/>
</dbReference>
<evidence type="ECO:0000313" key="13">
    <source>
        <dbReference type="Proteomes" id="UP000219573"/>
    </source>
</evidence>
<dbReference type="Pfam" id="PF01225">
    <property type="entry name" value="Mur_ligase"/>
    <property type="match status" value="1"/>
</dbReference>
<dbReference type="RefSeq" id="WP_097016232.1">
    <property type="nucleotide sequence ID" value="NZ_OBDZ01000001.1"/>
</dbReference>
<gene>
    <name evidence="12" type="ORF">SAMN06265827_101194</name>
</gene>
<dbReference type="SUPFAM" id="SSF53623">
    <property type="entry name" value="MurD-like peptide ligases, catalytic domain"/>
    <property type="match status" value="1"/>
</dbReference>
<keyword evidence="12" id="KW-0436">Ligase</keyword>
<dbReference type="Gene3D" id="3.90.190.20">
    <property type="entry name" value="Mur ligase, C-terminal domain"/>
    <property type="match status" value="1"/>
</dbReference>
<evidence type="ECO:0000313" key="12">
    <source>
        <dbReference type="EMBL" id="SNY05999.1"/>
    </source>
</evidence>
<feature type="domain" description="Mur ligase C-terminal" evidence="10">
    <location>
        <begin position="356"/>
        <end position="489"/>
    </location>
</feature>
<dbReference type="GO" id="GO:0005737">
    <property type="term" value="C:cytoplasm"/>
    <property type="evidence" value="ECO:0007669"/>
    <property type="project" value="UniProtKB-SubCell"/>
</dbReference>
<dbReference type="GO" id="GO:0016881">
    <property type="term" value="F:acid-amino acid ligase activity"/>
    <property type="evidence" value="ECO:0007669"/>
    <property type="project" value="InterPro"/>
</dbReference>
<organism evidence="12 13">
    <name type="scientific">Orenia metallireducens</name>
    <dbReference type="NCBI Taxonomy" id="1413210"/>
    <lineage>
        <taxon>Bacteria</taxon>
        <taxon>Bacillati</taxon>
        <taxon>Bacillota</taxon>
        <taxon>Clostridia</taxon>
        <taxon>Halanaerobiales</taxon>
        <taxon>Halobacteroidaceae</taxon>
        <taxon>Orenia</taxon>
    </lineage>
</organism>
<feature type="domain" description="Mur ligase central" evidence="11">
    <location>
        <begin position="119"/>
        <end position="333"/>
    </location>
</feature>
<keyword evidence="7 8" id="KW-0961">Cell wall biogenesis/degradation</keyword>
<dbReference type="Pfam" id="PF08245">
    <property type="entry name" value="Mur_ligase_M"/>
    <property type="match status" value="1"/>
</dbReference>
<keyword evidence="6 8" id="KW-0131">Cell cycle</keyword>
<feature type="domain" description="Mur ligase N-terminal catalytic" evidence="9">
    <location>
        <begin position="34"/>
        <end position="107"/>
    </location>
</feature>
<keyword evidence="3 8" id="KW-0132">Cell division</keyword>
<evidence type="ECO:0000256" key="7">
    <source>
        <dbReference type="ARBA" id="ARBA00023316"/>
    </source>
</evidence>
<dbReference type="GO" id="GO:0009252">
    <property type="term" value="P:peptidoglycan biosynthetic process"/>
    <property type="evidence" value="ECO:0007669"/>
    <property type="project" value="UniProtKB-UniPathway"/>
</dbReference>
<dbReference type="InterPro" id="IPR036615">
    <property type="entry name" value="Mur_ligase_C_dom_sf"/>
</dbReference>
<dbReference type="GO" id="GO:0005524">
    <property type="term" value="F:ATP binding"/>
    <property type="evidence" value="ECO:0007669"/>
    <property type="project" value="InterPro"/>
</dbReference>
<dbReference type="OrthoDB" id="1706403at2"/>
<evidence type="ECO:0000259" key="9">
    <source>
        <dbReference type="Pfam" id="PF01225"/>
    </source>
</evidence>
<keyword evidence="5 8" id="KW-0573">Peptidoglycan synthesis</keyword>
<dbReference type="GO" id="GO:0008360">
    <property type="term" value="P:regulation of cell shape"/>
    <property type="evidence" value="ECO:0007669"/>
    <property type="project" value="UniProtKB-KW"/>
</dbReference>
<dbReference type="EMBL" id="OBDZ01000001">
    <property type="protein sequence ID" value="SNY05999.1"/>
    <property type="molecule type" value="Genomic_DNA"/>
</dbReference>
<dbReference type="Gene3D" id="3.40.1190.10">
    <property type="entry name" value="Mur-like, catalytic domain"/>
    <property type="match status" value="1"/>
</dbReference>
<dbReference type="PANTHER" id="PTHR23135:SF4">
    <property type="entry name" value="UDP-N-ACETYLMURAMOYL-L-ALANYL-D-GLUTAMATE--2,6-DIAMINOPIMELATE LIGASE MURE HOMOLOG, CHLOROPLASTIC"/>
    <property type="match status" value="1"/>
</dbReference>
<dbReference type="AlphaFoldDB" id="A0A285F3V0"/>
<dbReference type="InterPro" id="IPR013221">
    <property type="entry name" value="Mur_ligase_cen"/>
</dbReference>
<evidence type="ECO:0000256" key="4">
    <source>
        <dbReference type="ARBA" id="ARBA00022960"/>
    </source>
</evidence>
<evidence type="ECO:0000256" key="6">
    <source>
        <dbReference type="ARBA" id="ARBA00023306"/>
    </source>
</evidence>
<evidence type="ECO:0000256" key="5">
    <source>
        <dbReference type="ARBA" id="ARBA00022984"/>
    </source>
</evidence>
<dbReference type="InterPro" id="IPR035911">
    <property type="entry name" value="MurE/MurF_N"/>
</dbReference>
<dbReference type="NCBIfam" id="TIGR01085">
    <property type="entry name" value="murE"/>
    <property type="match status" value="1"/>
</dbReference>
<reference evidence="13" key="1">
    <citation type="submission" date="2017-09" db="EMBL/GenBank/DDBJ databases">
        <authorList>
            <person name="Varghese N."/>
            <person name="Submissions S."/>
        </authorList>
    </citation>
    <scope>NUCLEOTIDE SEQUENCE [LARGE SCALE GENOMIC DNA]</scope>
    <source>
        <strain evidence="13">MSL47</strain>
    </source>
</reference>
<dbReference type="Proteomes" id="UP000219573">
    <property type="component" value="Unassembled WGS sequence"/>
</dbReference>
<comment type="similarity">
    <text evidence="2">Belongs to the MurCDEF family. MurE subfamily.</text>
</comment>
<dbReference type="InterPro" id="IPR000713">
    <property type="entry name" value="Mur_ligase_N"/>
</dbReference>
<dbReference type="SUPFAM" id="SSF63418">
    <property type="entry name" value="MurE/MurF N-terminal domain"/>
    <property type="match status" value="1"/>
</dbReference>
<comment type="pathway">
    <text evidence="1 8">Cell wall biogenesis; peptidoglycan biosynthesis.</text>
</comment>
<proteinExistence type="inferred from homology"/>
<evidence type="ECO:0000256" key="8">
    <source>
        <dbReference type="RuleBase" id="RU004135"/>
    </source>
</evidence>
<dbReference type="PANTHER" id="PTHR23135">
    <property type="entry name" value="MUR LIGASE FAMILY MEMBER"/>
    <property type="match status" value="1"/>
</dbReference>
<dbReference type="UniPathway" id="UPA00219"/>
<evidence type="ECO:0000259" key="10">
    <source>
        <dbReference type="Pfam" id="PF02875"/>
    </source>
</evidence>